<name>A0A2T9YJX3_9FUNG</name>
<feature type="chain" id="PRO_5036323593" evidence="1">
    <location>
        <begin position="23"/>
        <end position="126"/>
    </location>
</feature>
<evidence type="ECO:0000313" key="2">
    <source>
        <dbReference type="EMBL" id="PVU90756.1"/>
    </source>
</evidence>
<evidence type="ECO:0000313" key="4">
    <source>
        <dbReference type="Proteomes" id="UP000245699"/>
    </source>
</evidence>
<feature type="signal peptide" evidence="1">
    <location>
        <begin position="1"/>
        <end position="22"/>
    </location>
</feature>
<proteinExistence type="predicted"/>
<evidence type="ECO:0000256" key="1">
    <source>
        <dbReference type="SAM" id="SignalP"/>
    </source>
</evidence>
<evidence type="ECO:0000313" key="3">
    <source>
        <dbReference type="EMBL" id="PVU92640.1"/>
    </source>
</evidence>
<dbReference type="AlphaFoldDB" id="A0A2T9YJX3"/>
<accession>A0A2T9YJX3</accession>
<dbReference type="Proteomes" id="UP000245699">
    <property type="component" value="Unassembled WGS sequence"/>
</dbReference>
<protein>
    <submittedName>
        <fullName evidence="3">Uncharacterized protein</fullName>
    </submittedName>
</protein>
<dbReference type="EMBL" id="MBFT01000463">
    <property type="protein sequence ID" value="PVU90756.1"/>
    <property type="molecule type" value="Genomic_DNA"/>
</dbReference>
<organism evidence="3 4">
    <name type="scientific">Furculomyces boomerangus</name>
    <dbReference type="NCBI Taxonomy" id="61424"/>
    <lineage>
        <taxon>Eukaryota</taxon>
        <taxon>Fungi</taxon>
        <taxon>Fungi incertae sedis</taxon>
        <taxon>Zoopagomycota</taxon>
        <taxon>Kickxellomycotina</taxon>
        <taxon>Harpellomycetes</taxon>
        <taxon>Harpellales</taxon>
        <taxon>Harpellaceae</taxon>
        <taxon>Furculomyces</taxon>
    </lineage>
</organism>
<sequence>MKFYGLVSFFTVIHTLYSLTIGTCIDLSVKVSSRNGATNTQVVLKEDKTVKISQFKNIPNVDQDVQTFEENGYKLTIYHKEKKWKLNIPEHMPRKRNLNLVETQHPVNKKNRVSEYKDNYCFFNYE</sequence>
<keyword evidence="4" id="KW-1185">Reference proteome</keyword>
<gene>
    <name evidence="3" type="ORF">BB559_003641</name>
    <name evidence="2" type="ORF">BB559_004462</name>
</gene>
<keyword evidence="1" id="KW-0732">Signal</keyword>
<comment type="caution">
    <text evidence="3">The sequence shown here is derived from an EMBL/GenBank/DDBJ whole genome shotgun (WGS) entry which is preliminary data.</text>
</comment>
<reference evidence="3 4" key="1">
    <citation type="journal article" date="2018" name="MBio">
        <title>Comparative Genomics Reveals the Core Gene Toolbox for the Fungus-Insect Symbiosis.</title>
        <authorList>
            <person name="Wang Y."/>
            <person name="Stata M."/>
            <person name="Wang W."/>
            <person name="Stajich J.E."/>
            <person name="White M.M."/>
            <person name="Moncalvo J.M."/>
        </authorList>
    </citation>
    <scope>NUCLEOTIDE SEQUENCE [LARGE SCALE GENOMIC DNA]</scope>
    <source>
        <strain evidence="3 4">AUS-77-4</strain>
    </source>
</reference>
<dbReference type="EMBL" id="MBFT01000354">
    <property type="protein sequence ID" value="PVU92640.1"/>
    <property type="molecule type" value="Genomic_DNA"/>
</dbReference>